<dbReference type="EMBL" id="CP000440">
    <property type="protein sequence ID" value="ABI88060.1"/>
    <property type="molecule type" value="Genomic_DNA"/>
</dbReference>
<accession>Q0BCR3</accession>
<sequence>MRVRRAPGMRPGAFLTLVRPAPKLAPPRCSRVRRAVKREAGRVLRTGIANLRCPRNGKRPRPMTQAGSGAFRVQVARGRGPLRVKRAGRRAGTPPARIPAEARSLHGFMTRGLRGSGARSASRDLSSMLTPIVRPLPGARRGVPLAAVARAAAYADPSGAATSQVARHAVPRSVARRADASLPPQVAVAEPIVLDGDASATPVDPMGRLPLYCAERRPRERAARRIAAVCAAICAVVSRRLDRRATCRHVARRARRNADSGGDRRTRYRASMAASRAFGCAWRLSRAHNDSGGTRRCDDGVVNPAARDDDASCTV</sequence>
<evidence type="ECO:0000313" key="1">
    <source>
        <dbReference type="EMBL" id="ABI88060.1"/>
    </source>
</evidence>
<gene>
    <name evidence="1" type="ordered locus">Bamb_2504</name>
</gene>
<dbReference type="AlphaFoldDB" id="Q0BCR3"/>
<protein>
    <submittedName>
        <fullName evidence="1">Uncharacterized protein</fullName>
    </submittedName>
</protein>
<dbReference type="KEGG" id="bam:Bamb_2504"/>
<name>Q0BCR3_BURCM</name>
<proteinExistence type="predicted"/>
<keyword evidence="2" id="KW-1185">Reference proteome</keyword>
<organism evidence="1 2">
    <name type="scientific">Burkholderia ambifaria (strain ATCC BAA-244 / DSM 16087 / CCUG 44356 / LMG 19182 / AMMD)</name>
    <name type="common">Burkholderia cepacia (strain AMMD)</name>
    <dbReference type="NCBI Taxonomy" id="339670"/>
    <lineage>
        <taxon>Bacteria</taxon>
        <taxon>Pseudomonadati</taxon>
        <taxon>Pseudomonadota</taxon>
        <taxon>Betaproteobacteria</taxon>
        <taxon>Burkholderiales</taxon>
        <taxon>Burkholderiaceae</taxon>
        <taxon>Burkholderia</taxon>
        <taxon>Burkholderia cepacia complex</taxon>
    </lineage>
</organism>
<dbReference type="Proteomes" id="UP000000662">
    <property type="component" value="Chromosome 1"/>
</dbReference>
<dbReference type="PATRIC" id="fig|339670.21.peg.2406"/>
<evidence type="ECO:0000313" key="2">
    <source>
        <dbReference type="Proteomes" id="UP000000662"/>
    </source>
</evidence>
<reference evidence="1" key="1">
    <citation type="submission" date="2009-01" db="EMBL/GenBank/DDBJ databases">
        <title>Complete sequence of Chromosome 1 of Burkholderia cepacia AMMD.</title>
        <authorList>
            <consortium name="US DOE Joint Genome Institute"/>
            <person name="Copeland A."/>
            <person name="Lucas S."/>
            <person name="Lapidus A."/>
            <person name="Barry K."/>
            <person name="Detter J.C."/>
            <person name="Glavina del Rio T."/>
            <person name="Hammon N."/>
            <person name="Israni S."/>
            <person name="Pitluck S."/>
            <person name="Bruce D."/>
            <person name="Chain P."/>
            <person name="Malfatti S."/>
            <person name="Shin M."/>
            <person name="Vergez L."/>
            <person name="Schmutz J."/>
            <person name="Larimer F."/>
            <person name="Land M."/>
            <person name="Hauser L."/>
            <person name="Kyrpides N."/>
            <person name="Kim E."/>
            <person name="Parke J."/>
            <person name="Coenye T."/>
            <person name="Konstantinidis K."/>
            <person name="Ramette A."/>
            <person name="Tiedje J."/>
            <person name="Richardson P."/>
        </authorList>
    </citation>
    <scope>NUCLEOTIDE SEQUENCE [LARGE SCALE GENOMIC DNA]</scope>
    <source>
        <strain evidence="1">AMMD</strain>
    </source>
</reference>